<evidence type="ECO:0000256" key="15">
    <source>
        <dbReference type="ARBA" id="ARBA00049902"/>
    </source>
</evidence>
<dbReference type="AlphaFoldDB" id="N1UB12"/>
<comment type="catalytic activity">
    <reaction evidence="15">
        <text>[GlcNAc-(1-&gt;4)-Mur2Ac(oyl-L-Ala-gamma-D-Glu-L-Lys-D-Ala-D-Ala)](n)-di-trans,octa-cis-undecaprenyl diphosphate + beta-D-GlcNAc-(1-&gt;4)-Mur2Ac(oyl-L-Ala-gamma-D-Glu-L-Lys-D-Ala-D-Ala)-di-trans,octa-cis-undecaprenyl diphosphate = [GlcNAc-(1-&gt;4)-Mur2Ac(oyl-L-Ala-gamma-D-Glu-L-Lys-D-Ala-D-Ala)](n+1)-di-trans,octa-cis-undecaprenyl diphosphate + di-trans,octa-cis-undecaprenyl diphosphate + H(+)</text>
        <dbReference type="Rhea" id="RHEA:23708"/>
        <dbReference type="Rhea" id="RHEA-COMP:9602"/>
        <dbReference type="Rhea" id="RHEA-COMP:9603"/>
        <dbReference type="ChEBI" id="CHEBI:15378"/>
        <dbReference type="ChEBI" id="CHEBI:58405"/>
        <dbReference type="ChEBI" id="CHEBI:60033"/>
        <dbReference type="ChEBI" id="CHEBI:78435"/>
        <dbReference type="EC" id="2.4.99.28"/>
    </reaction>
</comment>
<protein>
    <recommendedName>
        <fullName evidence="12">Probable peptidoglycan glycosyltransferase FtsW</fullName>
        <ecNumber evidence="14">2.4.99.28</ecNumber>
    </recommendedName>
    <alternativeName>
        <fullName evidence="13">Cell division protein FtsW</fullName>
    </alternativeName>
    <alternativeName>
        <fullName evidence="10">Cell wall polymerase</fullName>
    </alternativeName>
    <alternativeName>
        <fullName evidence="9">Peptidoglycan polymerase</fullName>
    </alternativeName>
</protein>
<comment type="subcellular location">
    <subcellularLocation>
        <location evidence="1">Membrane</location>
        <topology evidence="1">Multi-pass membrane protein</topology>
    </subcellularLocation>
</comment>
<evidence type="ECO:0000256" key="12">
    <source>
        <dbReference type="ARBA" id="ARBA00041185"/>
    </source>
</evidence>
<dbReference type="EC" id="2.4.99.28" evidence="14"/>
<dbReference type="Proteomes" id="UP000012249">
    <property type="component" value="Unassembled WGS sequence"/>
</dbReference>
<evidence type="ECO:0000256" key="14">
    <source>
        <dbReference type="ARBA" id="ARBA00044770"/>
    </source>
</evidence>
<dbReference type="InterPro" id="IPR001182">
    <property type="entry name" value="FtsW/RodA"/>
</dbReference>
<feature type="transmembrane region" description="Helical" evidence="16">
    <location>
        <begin position="62"/>
        <end position="80"/>
    </location>
</feature>
<reference evidence="17 18" key="1">
    <citation type="submission" date="2013-02" db="EMBL/GenBank/DDBJ databases">
        <authorList>
            <person name="Harkins D.M."/>
            <person name="Durkin A.S."/>
            <person name="Brinkac L.M."/>
            <person name="Haft D.H."/>
            <person name="Selengut J.D."/>
            <person name="Sanka R."/>
            <person name="DePew J."/>
            <person name="Purushe J."/>
            <person name="Haake D.A."/>
            <person name="Matsunaga J."/>
            <person name="Vinetz J.M."/>
            <person name="Sutton G.G."/>
            <person name="Nierman W.C."/>
            <person name="Fouts D.E."/>
        </authorList>
    </citation>
    <scope>NUCLEOTIDE SEQUENCE [LARGE SCALE GENOMIC DNA]</scope>
    <source>
        <strain evidence="17 18">Ecochallenge</strain>
    </source>
</reference>
<dbReference type="PANTHER" id="PTHR30474">
    <property type="entry name" value="CELL CYCLE PROTEIN"/>
    <property type="match status" value="1"/>
</dbReference>
<evidence type="ECO:0000313" key="17">
    <source>
        <dbReference type="EMBL" id="EMY15391.1"/>
    </source>
</evidence>
<keyword evidence="8 16" id="KW-0472">Membrane</keyword>
<evidence type="ECO:0000256" key="3">
    <source>
        <dbReference type="ARBA" id="ARBA00022679"/>
    </source>
</evidence>
<evidence type="ECO:0000313" key="18">
    <source>
        <dbReference type="Proteomes" id="UP000012249"/>
    </source>
</evidence>
<dbReference type="GO" id="GO:0008360">
    <property type="term" value="P:regulation of cell shape"/>
    <property type="evidence" value="ECO:0007669"/>
    <property type="project" value="UniProtKB-KW"/>
</dbReference>
<sequence length="88" mass="10429">MTEFIARKWKEIWLPGKNSLDILLIVTIFILLFSGLCVMYSSSSISAWREFKDSEYFLKKQAIWICIGLVFFFFFSVFLIKNLKSSPW</sequence>
<evidence type="ECO:0000256" key="11">
    <source>
        <dbReference type="ARBA" id="ARBA00038053"/>
    </source>
</evidence>
<dbReference type="GO" id="GO:0005886">
    <property type="term" value="C:plasma membrane"/>
    <property type="evidence" value="ECO:0007669"/>
    <property type="project" value="TreeGrafter"/>
</dbReference>
<evidence type="ECO:0000256" key="5">
    <source>
        <dbReference type="ARBA" id="ARBA00022960"/>
    </source>
</evidence>
<dbReference type="GO" id="GO:0015648">
    <property type="term" value="F:lipid-linked peptidoglycan transporter activity"/>
    <property type="evidence" value="ECO:0007669"/>
    <property type="project" value="TreeGrafter"/>
</dbReference>
<evidence type="ECO:0000256" key="7">
    <source>
        <dbReference type="ARBA" id="ARBA00022989"/>
    </source>
</evidence>
<keyword evidence="5" id="KW-0133">Cell shape</keyword>
<evidence type="ECO:0000256" key="4">
    <source>
        <dbReference type="ARBA" id="ARBA00022692"/>
    </source>
</evidence>
<dbReference type="GO" id="GO:0051301">
    <property type="term" value="P:cell division"/>
    <property type="evidence" value="ECO:0007669"/>
    <property type="project" value="InterPro"/>
</dbReference>
<keyword evidence="7 16" id="KW-1133">Transmembrane helix</keyword>
<keyword evidence="4 16" id="KW-0812">Transmembrane</keyword>
<dbReference type="GO" id="GO:0009252">
    <property type="term" value="P:peptidoglycan biosynthetic process"/>
    <property type="evidence" value="ECO:0007669"/>
    <property type="project" value="UniProtKB-KW"/>
</dbReference>
<organism evidence="17 18">
    <name type="scientific">Leptospira weilii str. Ecochallenge</name>
    <dbReference type="NCBI Taxonomy" id="1049986"/>
    <lineage>
        <taxon>Bacteria</taxon>
        <taxon>Pseudomonadati</taxon>
        <taxon>Spirochaetota</taxon>
        <taxon>Spirochaetia</taxon>
        <taxon>Leptospirales</taxon>
        <taxon>Leptospiraceae</taxon>
        <taxon>Leptospira</taxon>
    </lineage>
</organism>
<evidence type="ECO:0000256" key="9">
    <source>
        <dbReference type="ARBA" id="ARBA00032370"/>
    </source>
</evidence>
<evidence type="ECO:0000256" key="1">
    <source>
        <dbReference type="ARBA" id="ARBA00004141"/>
    </source>
</evidence>
<keyword evidence="3" id="KW-0808">Transferase</keyword>
<comment type="caution">
    <text evidence="17">The sequence shown here is derived from an EMBL/GenBank/DDBJ whole genome shotgun (WGS) entry which is preliminary data.</text>
</comment>
<dbReference type="GO" id="GO:0008955">
    <property type="term" value="F:peptidoglycan glycosyltransferase activity"/>
    <property type="evidence" value="ECO:0007669"/>
    <property type="project" value="UniProtKB-EC"/>
</dbReference>
<name>N1UB12_9LEPT</name>
<dbReference type="PANTHER" id="PTHR30474:SF2">
    <property type="entry name" value="PEPTIDOGLYCAN GLYCOSYLTRANSFERASE FTSW-RELATED"/>
    <property type="match status" value="1"/>
</dbReference>
<evidence type="ECO:0000256" key="10">
    <source>
        <dbReference type="ARBA" id="ARBA00033270"/>
    </source>
</evidence>
<evidence type="ECO:0000256" key="13">
    <source>
        <dbReference type="ARBA" id="ARBA00041418"/>
    </source>
</evidence>
<accession>N1UB12</accession>
<feature type="transmembrane region" description="Helical" evidence="16">
    <location>
        <begin position="20"/>
        <end position="42"/>
    </location>
</feature>
<gene>
    <name evidence="17" type="ORF">LEP1GSC043_1850</name>
</gene>
<evidence type="ECO:0000256" key="2">
    <source>
        <dbReference type="ARBA" id="ARBA00022676"/>
    </source>
</evidence>
<dbReference type="GO" id="GO:0032153">
    <property type="term" value="C:cell division site"/>
    <property type="evidence" value="ECO:0007669"/>
    <property type="project" value="TreeGrafter"/>
</dbReference>
<evidence type="ECO:0000256" key="16">
    <source>
        <dbReference type="SAM" id="Phobius"/>
    </source>
</evidence>
<dbReference type="Pfam" id="PF01098">
    <property type="entry name" value="FTSW_RODA_SPOVE"/>
    <property type="match status" value="1"/>
</dbReference>
<keyword evidence="6" id="KW-0573">Peptidoglycan synthesis</keyword>
<evidence type="ECO:0000256" key="6">
    <source>
        <dbReference type="ARBA" id="ARBA00022984"/>
    </source>
</evidence>
<evidence type="ECO:0000256" key="8">
    <source>
        <dbReference type="ARBA" id="ARBA00023136"/>
    </source>
</evidence>
<dbReference type="EMBL" id="AHMI02000095">
    <property type="protein sequence ID" value="EMY15391.1"/>
    <property type="molecule type" value="Genomic_DNA"/>
</dbReference>
<comment type="similarity">
    <text evidence="11">Belongs to the SEDS family. FtsW subfamily.</text>
</comment>
<proteinExistence type="inferred from homology"/>
<keyword evidence="2" id="KW-0328">Glycosyltransferase</keyword>